<dbReference type="GO" id="GO:0050660">
    <property type="term" value="F:flavin adenine dinucleotide binding"/>
    <property type="evidence" value="ECO:0007669"/>
    <property type="project" value="InterPro"/>
</dbReference>
<evidence type="ECO:0000256" key="2">
    <source>
        <dbReference type="ARBA" id="ARBA00022946"/>
    </source>
</evidence>
<organism evidence="6 7">
    <name type="scientific">Cyprinodon variegatus</name>
    <name type="common">Sheepshead minnow</name>
    <dbReference type="NCBI Taxonomy" id="28743"/>
    <lineage>
        <taxon>Eukaryota</taxon>
        <taxon>Metazoa</taxon>
        <taxon>Chordata</taxon>
        <taxon>Craniata</taxon>
        <taxon>Vertebrata</taxon>
        <taxon>Euteleostomi</taxon>
        <taxon>Actinopterygii</taxon>
        <taxon>Neopterygii</taxon>
        <taxon>Teleostei</taxon>
        <taxon>Neoteleostei</taxon>
        <taxon>Acanthomorphata</taxon>
        <taxon>Ovalentaria</taxon>
        <taxon>Atherinomorphae</taxon>
        <taxon>Cyprinodontiformes</taxon>
        <taxon>Cyprinodontidae</taxon>
        <taxon>Cyprinodon</taxon>
    </lineage>
</organism>
<dbReference type="Pfam" id="PF02771">
    <property type="entry name" value="Acyl-CoA_dh_N"/>
    <property type="match status" value="1"/>
</dbReference>
<feature type="domain" description="Acyl-CoA dehydrogenase/oxidase N-terminal" evidence="5">
    <location>
        <begin position="44"/>
        <end position="127"/>
    </location>
</feature>
<evidence type="ECO:0000256" key="3">
    <source>
        <dbReference type="ARBA" id="ARBA00023002"/>
    </source>
</evidence>
<dbReference type="SUPFAM" id="SSF47203">
    <property type="entry name" value="Acyl-CoA dehydrogenase C-terminal domain-like"/>
    <property type="match status" value="1"/>
</dbReference>
<keyword evidence="4" id="KW-0496">Mitochondrion</keyword>
<protein>
    <recommendedName>
        <fullName evidence="5">Acyl-CoA dehydrogenase/oxidase N-terminal domain-containing protein</fullName>
    </recommendedName>
</protein>
<dbReference type="Proteomes" id="UP000265020">
    <property type="component" value="Unassembled WGS sequence"/>
</dbReference>
<dbReference type="InterPro" id="IPR052033">
    <property type="entry name" value="Glutaryl-CoA_DH_mitochondrial"/>
</dbReference>
<reference evidence="6" key="2">
    <citation type="submission" date="2025-09" db="UniProtKB">
        <authorList>
            <consortium name="Ensembl"/>
        </authorList>
    </citation>
    <scope>IDENTIFICATION</scope>
</reference>
<dbReference type="PANTHER" id="PTHR42807:SF1">
    <property type="entry name" value="GLUTARYL-COA DEHYDROGENASE, MITOCHONDRIAL"/>
    <property type="match status" value="1"/>
</dbReference>
<keyword evidence="3" id="KW-0560">Oxidoreductase</keyword>
<dbReference type="PANTHER" id="PTHR42807">
    <property type="entry name" value="GLUTARYL-COA DEHYDROGENASE, MITOCHONDRIAL"/>
    <property type="match status" value="1"/>
</dbReference>
<accession>A0A3Q2CU68</accession>
<evidence type="ECO:0000256" key="4">
    <source>
        <dbReference type="ARBA" id="ARBA00023128"/>
    </source>
</evidence>
<dbReference type="STRING" id="28743.ENSCVAP00000009316"/>
<dbReference type="GO" id="GO:0046949">
    <property type="term" value="P:fatty-acyl-CoA biosynthetic process"/>
    <property type="evidence" value="ECO:0007669"/>
    <property type="project" value="TreeGrafter"/>
</dbReference>
<keyword evidence="2" id="KW-0809">Transit peptide</keyword>
<dbReference type="SUPFAM" id="SSF56645">
    <property type="entry name" value="Acyl-CoA dehydrogenase NM domain-like"/>
    <property type="match status" value="1"/>
</dbReference>
<proteinExistence type="predicted"/>
<dbReference type="GeneTree" id="ENSGT00940000158116"/>
<evidence type="ECO:0000256" key="1">
    <source>
        <dbReference type="ARBA" id="ARBA00004173"/>
    </source>
</evidence>
<dbReference type="Gene3D" id="1.20.140.10">
    <property type="entry name" value="Butyryl-CoA Dehydrogenase, subunit A, domain 3"/>
    <property type="match status" value="1"/>
</dbReference>
<dbReference type="GO" id="GO:0005743">
    <property type="term" value="C:mitochondrial inner membrane"/>
    <property type="evidence" value="ECO:0007669"/>
    <property type="project" value="TreeGrafter"/>
</dbReference>
<sequence length="155" mass="17598">MALRSALTRLLTTSHKCVVVTAGRAQAKVAFSWQDPLDLECQLTEEEIMIRDTFRNYCQEKLMPRILMANRHEHFHREIVSEMGELGVLGPTIKGKKQTCKTYGPFGCLNNARYGIAWGALGAAEFCFHAARQYTLDRYIWSTSTKPILKNTNIS</sequence>
<dbReference type="GO" id="GO:0033539">
    <property type="term" value="P:fatty acid beta-oxidation using acyl-CoA dehydrogenase"/>
    <property type="evidence" value="ECO:0007669"/>
    <property type="project" value="TreeGrafter"/>
</dbReference>
<dbReference type="Ensembl" id="ENSCVAT00000000154.1">
    <property type="protein sequence ID" value="ENSCVAP00000009316.1"/>
    <property type="gene ID" value="ENSCVAG00000011257.1"/>
</dbReference>
<dbReference type="InterPro" id="IPR009100">
    <property type="entry name" value="AcylCoA_DH/oxidase_NM_dom_sf"/>
</dbReference>
<dbReference type="Gene3D" id="1.10.540.10">
    <property type="entry name" value="Acyl-CoA dehydrogenase/oxidase, N-terminal domain"/>
    <property type="match status" value="1"/>
</dbReference>
<dbReference type="AlphaFoldDB" id="A0A3Q2CU68"/>
<reference evidence="6" key="1">
    <citation type="submission" date="2025-08" db="UniProtKB">
        <authorList>
            <consortium name="Ensembl"/>
        </authorList>
    </citation>
    <scope>IDENTIFICATION</scope>
</reference>
<name>A0A3Q2CU68_CYPVA</name>
<evidence type="ECO:0000313" key="6">
    <source>
        <dbReference type="Ensembl" id="ENSCVAP00000009316.1"/>
    </source>
</evidence>
<dbReference type="InterPro" id="IPR013786">
    <property type="entry name" value="AcylCoA_DH/ox_N"/>
</dbReference>
<dbReference type="InterPro" id="IPR036250">
    <property type="entry name" value="AcylCo_DH-like_C"/>
</dbReference>
<keyword evidence="7" id="KW-1185">Reference proteome</keyword>
<dbReference type="GO" id="GO:0004361">
    <property type="term" value="F:glutaryl-CoA dehydrogenase activity"/>
    <property type="evidence" value="ECO:0007669"/>
    <property type="project" value="TreeGrafter"/>
</dbReference>
<dbReference type="InterPro" id="IPR037069">
    <property type="entry name" value="AcylCoA_DH/ox_N_sf"/>
</dbReference>
<dbReference type="GO" id="GO:0000062">
    <property type="term" value="F:fatty-acyl-CoA binding"/>
    <property type="evidence" value="ECO:0007669"/>
    <property type="project" value="TreeGrafter"/>
</dbReference>
<evidence type="ECO:0000313" key="7">
    <source>
        <dbReference type="Proteomes" id="UP000265020"/>
    </source>
</evidence>
<evidence type="ECO:0000259" key="5">
    <source>
        <dbReference type="Pfam" id="PF02771"/>
    </source>
</evidence>
<comment type="subcellular location">
    <subcellularLocation>
        <location evidence="1">Mitochondrion</location>
    </subcellularLocation>
</comment>